<keyword evidence="9" id="KW-1185">Reference proteome</keyword>
<reference evidence="8 9" key="1">
    <citation type="submission" date="2019-06" db="EMBL/GenBank/DDBJ databases">
        <authorList>
            <person name="Broberg M."/>
        </authorList>
    </citation>
    <scope>NUCLEOTIDE SEQUENCE [LARGE SCALE GENOMIC DNA]</scope>
</reference>
<comment type="subcellular location">
    <subcellularLocation>
        <location evidence="1">Nucleus</location>
    </subcellularLocation>
</comment>
<feature type="compositionally biased region" description="Polar residues" evidence="6">
    <location>
        <begin position="555"/>
        <end position="567"/>
    </location>
</feature>
<dbReference type="PANTHER" id="PTHR47338:SF10">
    <property type="entry name" value="TRANSCRIPTION FACTOR DOMAIN-CONTAINING PROTEIN-RELATED"/>
    <property type="match status" value="1"/>
</dbReference>
<feature type="compositionally biased region" description="Basic and acidic residues" evidence="6">
    <location>
        <begin position="683"/>
        <end position="693"/>
    </location>
</feature>
<dbReference type="CDD" id="cd12148">
    <property type="entry name" value="fungal_TF_MHR"/>
    <property type="match status" value="1"/>
</dbReference>
<evidence type="ECO:0000256" key="3">
    <source>
        <dbReference type="ARBA" id="ARBA00023015"/>
    </source>
</evidence>
<dbReference type="EMBL" id="CABFNS010000753">
    <property type="protein sequence ID" value="VUC26556.1"/>
    <property type="molecule type" value="Genomic_DNA"/>
</dbReference>
<comment type="caution">
    <text evidence="8">The sequence shown here is derived from an EMBL/GenBank/DDBJ whole genome shotgun (WGS) entry which is preliminary data.</text>
</comment>
<evidence type="ECO:0000313" key="8">
    <source>
        <dbReference type="EMBL" id="VUC26556.1"/>
    </source>
</evidence>
<gene>
    <name evidence="8" type="ORF">CLO192961_LOCUS192613</name>
</gene>
<organism evidence="8 9">
    <name type="scientific">Bionectria ochroleuca</name>
    <name type="common">Gliocladium roseum</name>
    <dbReference type="NCBI Taxonomy" id="29856"/>
    <lineage>
        <taxon>Eukaryota</taxon>
        <taxon>Fungi</taxon>
        <taxon>Dikarya</taxon>
        <taxon>Ascomycota</taxon>
        <taxon>Pezizomycotina</taxon>
        <taxon>Sordariomycetes</taxon>
        <taxon>Hypocreomycetidae</taxon>
        <taxon>Hypocreales</taxon>
        <taxon>Bionectriaceae</taxon>
        <taxon>Clonostachys</taxon>
    </lineage>
</organism>
<feature type="region of interest" description="Disordered" evidence="6">
    <location>
        <begin position="665"/>
        <end position="695"/>
    </location>
</feature>
<name>A0ABY6U9K0_BIOOC</name>
<evidence type="ECO:0000313" key="9">
    <source>
        <dbReference type="Proteomes" id="UP000766486"/>
    </source>
</evidence>
<accession>A0ABY6U9K0</accession>
<dbReference type="PANTHER" id="PTHR47338">
    <property type="entry name" value="ZN(II)2CYS6 TRANSCRIPTION FACTOR (EUROFUNG)-RELATED"/>
    <property type="match status" value="1"/>
</dbReference>
<dbReference type="Pfam" id="PF04082">
    <property type="entry name" value="Fungal_trans"/>
    <property type="match status" value="1"/>
</dbReference>
<feature type="region of interest" description="Disordered" evidence="6">
    <location>
        <begin position="529"/>
        <end position="653"/>
    </location>
</feature>
<keyword evidence="2" id="KW-0479">Metal-binding</keyword>
<keyword evidence="5" id="KW-0539">Nucleus</keyword>
<protein>
    <recommendedName>
        <fullName evidence="7">Xylanolytic transcriptional activator regulatory domain-containing protein</fullName>
    </recommendedName>
</protein>
<evidence type="ECO:0000256" key="4">
    <source>
        <dbReference type="ARBA" id="ARBA00023163"/>
    </source>
</evidence>
<sequence>MHDLSFILHPSHETSTPEEEQEHPHSDKVDLHQHTLFQQATQSLALSQHMLDILIRIYFDNMVAINLFHQPTFGIKLGNITSAAQICALLAAMSGYSARFYHLQSEPNKISDIQPAAAEDLPGPDHFIDLAFGFIDEALNECGDEQPPLCILQALIVATHCQLARGVHGRAWRSLGLCVRLAYELNLHLVDAENRVATEPEHPAQRRDNEEKRRAWWAIWEMDVFASTIRRTPTAVAWTQMEVLLPVDDSDWFQDRSAPSSFLEPDPGERWRSIQDAGNQSPKAWFLVINSLMKDAQLITSPHGVRCQSQQGPPRRRGSGLQRNSNLSPVEEARHKLEILANAVQCFTMALPQHLRYRSQYLGFEPPATGGSGSKQQLHCGIYNIFVMAQLTRLMIHRYELFADNPASWHGGPGQSASDETVGQLTSHLKDINNASVRQYFEAADNIFMIVNRSSEDHIKHINPFLLSTIWLASAVLLVRQHYGPPSNLPDLVKSRFDVLYLTYKRCISFWDSKTAMGHNLEMLERRLEEDQQKQLPPAHLQGRGKSAVERQRSQSRPPKSCSSWVSERSEGQSRDSRYIQMASGSRNAHCGALSSKTKTHANSVRFEDQEFDRRTSIGRRTLNSGDLQLLDTPPRSDMEDNPGSGQLSWTLQPRMRVPSATMDYLKSSHQQQHQQQNQGHGQQEKEKDDASDLNRGWSVHNFSPMSSHSENPQVTIVDAEMASFMNNPPFISMSNQHGASLVDLELPDMEWRNVDMLMDVQDLLSGSSTY</sequence>
<dbReference type="Proteomes" id="UP000766486">
    <property type="component" value="Unassembled WGS sequence"/>
</dbReference>
<feature type="region of interest" description="Disordered" evidence="6">
    <location>
        <begin position="303"/>
        <end position="328"/>
    </location>
</feature>
<evidence type="ECO:0000259" key="7">
    <source>
        <dbReference type="SMART" id="SM00906"/>
    </source>
</evidence>
<dbReference type="SMART" id="SM00906">
    <property type="entry name" value="Fungal_trans"/>
    <property type="match status" value="1"/>
</dbReference>
<evidence type="ECO:0000256" key="6">
    <source>
        <dbReference type="SAM" id="MobiDB-lite"/>
    </source>
</evidence>
<feature type="compositionally biased region" description="Low complexity" evidence="6">
    <location>
        <begin position="670"/>
        <end position="682"/>
    </location>
</feature>
<dbReference type="InterPro" id="IPR007219">
    <property type="entry name" value="XnlR_reg_dom"/>
</dbReference>
<evidence type="ECO:0000256" key="2">
    <source>
        <dbReference type="ARBA" id="ARBA00022723"/>
    </source>
</evidence>
<feature type="domain" description="Xylanolytic transcriptional activator regulatory" evidence="7">
    <location>
        <begin position="171"/>
        <end position="252"/>
    </location>
</feature>
<feature type="compositionally biased region" description="Basic and acidic residues" evidence="6">
    <location>
        <begin position="606"/>
        <end position="616"/>
    </location>
</feature>
<evidence type="ECO:0000256" key="1">
    <source>
        <dbReference type="ARBA" id="ARBA00004123"/>
    </source>
</evidence>
<keyword evidence="4" id="KW-0804">Transcription</keyword>
<proteinExistence type="predicted"/>
<dbReference type="InterPro" id="IPR050815">
    <property type="entry name" value="TF_fung"/>
</dbReference>
<evidence type="ECO:0000256" key="5">
    <source>
        <dbReference type="ARBA" id="ARBA00023242"/>
    </source>
</evidence>
<feature type="region of interest" description="Disordered" evidence="6">
    <location>
        <begin position="1"/>
        <end position="27"/>
    </location>
</feature>
<keyword evidence="3" id="KW-0805">Transcription regulation</keyword>
<feature type="compositionally biased region" description="Basic and acidic residues" evidence="6">
    <location>
        <begin position="568"/>
        <end position="578"/>
    </location>
</feature>